<proteinExistence type="predicted"/>
<dbReference type="InterPro" id="IPR001810">
    <property type="entry name" value="F-box_dom"/>
</dbReference>
<evidence type="ECO:0000313" key="3">
    <source>
        <dbReference type="EMBL" id="CAF2149963.1"/>
    </source>
</evidence>
<organism evidence="2 4">
    <name type="scientific">Rotaria magnacalcarata</name>
    <dbReference type="NCBI Taxonomy" id="392030"/>
    <lineage>
        <taxon>Eukaryota</taxon>
        <taxon>Metazoa</taxon>
        <taxon>Spiralia</taxon>
        <taxon>Gnathifera</taxon>
        <taxon>Rotifera</taxon>
        <taxon>Eurotatoria</taxon>
        <taxon>Bdelloidea</taxon>
        <taxon>Philodinida</taxon>
        <taxon>Philodinidae</taxon>
        <taxon>Rotaria</taxon>
    </lineage>
</organism>
<comment type="caution">
    <text evidence="2">The sequence shown here is derived from an EMBL/GenBank/DDBJ whole genome shotgun (WGS) entry which is preliminary data.</text>
</comment>
<dbReference type="Gene3D" id="3.80.10.10">
    <property type="entry name" value="Ribonuclease Inhibitor"/>
    <property type="match status" value="1"/>
</dbReference>
<dbReference type="EMBL" id="CAJNOW010006465">
    <property type="protein sequence ID" value="CAF1486535.1"/>
    <property type="molecule type" value="Genomic_DNA"/>
</dbReference>
<dbReference type="AlphaFoldDB" id="A0A815S8V3"/>
<dbReference type="SUPFAM" id="SSF52047">
    <property type="entry name" value="RNI-like"/>
    <property type="match status" value="1"/>
</dbReference>
<name>A0A815S8V3_9BILA</name>
<dbReference type="EMBL" id="CAJNRE010016945">
    <property type="protein sequence ID" value="CAF2149963.1"/>
    <property type="molecule type" value="Genomic_DNA"/>
</dbReference>
<dbReference type="InterPro" id="IPR032675">
    <property type="entry name" value="LRR_dom_sf"/>
</dbReference>
<protein>
    <recommendedName>
        <fullName evidence="1">F-box domain-containing protein</fullName>
    </recommendedName>
</protein>
<dbReference type="Proteomes" id="UP000663824">
    <property type="component" value="Unassembled WGS sequence"/>
</dbReference>
<evidence type="ECO:0000313" key="4">
    <source>
        <dbReference type="Proteomes" id="UP000663834"/>
    </source>
</evidence>
<feature type="domain" description="F-box" evidence="1">
    <location>
        <begin position="3"/>
        <end position="50"/>
    </location>
</feature>
<gene>
    <name evidence="2" type="ORF">KQP761_LOCUS13861</name>
    <name evidence="3" type="ORF">MBJ925_LOCUS31053</name>
</gene>
<dbReference type="PROSITE" id="PS50181">
    <property type="entry name" value="FBOX"/>
    <property type="match status" value="1"/>
</dbReference>
<dbReference type="OrthoDB" id="9997162at2759"/>
<evidence type="ECO:0000259" key="1">
    <source>
        <dbReference type="PROSITE" id="PS50181"/>
    </source>
</evidence>
<accession>A0A815S8V3</accession>
<evidence type="ECO:0000313" key="2">
    <source>
        <dbReference type="EMBL" id="CAF1486535.1"/>
    </source>
</evidence>
<dbReference type="Proteomes" id="UP000663834">
    <property type="component" value="Unassembled WGS sequence"/>
</dbReference>
<reference evidence="2" key="1">
    <citation type="submission" date="2021-02" db="EMBL/GenBank/DDBJ databases">
        <authorList>
            <person name="Nowell W R."/>
        </authorList>
    </citation>
    <scope>NUCLEOTIDE SEQUENCE</scope>
</reference>
<sequence length="567" mass="65801">MSTASLDTLPSELLYRILSQLDVVTIFGSLYHACTRLRAIPNAYDRYKLNFTYISKREFTFVSKRIRPENIISLKLHDGDRTPGQIELFLSIFHIDQFIQLRSLTVRYMDRYCLNTILTQASSCPLESVEIKTRDHNIVDSTLSLLETILAKTSLIKLDISMLYVIVESIPWPNQCSIQHLRIGSCTLEKYKAILRHSPHLRTFNLKDCSMKNIDGTVFTPDVATSYDQLTSLTFRKMCRSMEELQSILVLTPSLTHLKLINDPAAAASYNLFDGARWEWFIEQKLSHLKIFEFFFSNTQVRESAVIDVDSLVSRFQTPFWLDCKQWFIACNFIPKASRINLYSLPVCETLLNYNLYVNAVSRVTSLSAVRHENLMKNVRTLRMNLTRATIDASVQQNEPEVHRRLFQQTTELRLIAGKEWSLDFHKFLSVLIDLSRIVRIMLGIDFDRLSDVDTVNDIRALFEQTCNLRSLEFPPPSVIYSYEEALTNLCSIVPNRVKHLQVPVRRFDDMKIVIEKLDTLSSVSFHVNGRDFALCQNLFDWLTNSGRDFSQRQYNSYIQLWLGKKM</sequence>